<keyword evidence="2" id="KW-1185">Reference proteome</keyword>
<dbReference type="Proteomes" id="UP000003688">
    <property type="component" value="Unassembled WGS sequence"/>
</dbReference>
<name>B9XF19_PEDPL</name>
<evidence type="ECO:0000313" key="1">
    <source>
        <dbReference type="EMBL" id="EEF61517.1"/>
    </source>
</evidence>
<gene>
    <name evidence="1" type="ORF">Cflav_PD4195</name>
</gene>
<proteinExistence type="predicted"/>
<protein>
    <submittedName>
        <fullName evidence="1">Uncharacterized protein</fullName>
    </submittedName>
</protein>
<dbReference type="STRING" id="320771.Cflav_PD4195"/>
<accession>B9XF19</accession>
<dbReference type="AlphaFoldDB" id="B9XF19"/>
<evidence type="ECO:0000313" key="2">
    <source>
        <dbReference type="Proteomes" id="UP000003688"/>
    </source>
</evidence>
<organism evidence="1 2">
    <name type="scientific">Pedosphaera parvula (strain Ellin514)</name>
    <dbReference type="NCBI Taxonomy" id="320771"/>
    <lineage>
        <taxon>Bacteria</taxon>
        <taxon>Pseudomonadati</taxon>
        <taxon>Verrucomicrobiota</taxon>
        <taxon>Pedosphaerae</taxon>
        <taxon>Pedosphaerales</taxon>
        <taxon>Pedosphaeraceae</taxon>
        <taxon>Pedosphaera</taxon>
    </lineage>
</organism>
<dbReference type="EMBL" id="ABOX02000009">
    <property type="protein sequence ID" value="EEF61517.1"/>
    <property type="molecule type" value="Genomic_DNA"/>
</dbReference>
<reference evidence="1 2" key="1">
    <citation type="journal article" date="2011" name="J. Bacteriol.">
        <title>Genome sequence of 'Pedosphaera parvula' Ellin514, an aerobic Verrucomicrobial isolate from pasture soil.</title>
        <authorList>
            <person name="Kant R."/>
            <person name="van Passel M.W."/>
            <person name="Sangwan P."/>
            <person name="Palva A."/>
            <person name="Lucas S."/>
            <person name="Copeland A."/>
            <person name="Lapidus A."/>
            <person name="Glavina Del Rio T."/>
            <person name="Dalin E."/>
            <person name="Tice H."/>
            <person name="Bruce D."/>
            <person name="Goodwin L."/>
            <person name="Pitluck S."/>
            <person name="Chertkov O."/>
            <person name="Larimer F.W."/>
            <person name="Land M.L."/>
            <person name="Hauser L."/>
            <person name="Brettin T.S."/>
            <person name="Detter J.C."/>
            <person name="Han S."/>
            <person name="de Vos W.M."/>
            <person name="Janssen P.H."/>
            <person name="Smidt H."/>
        </authorList>
    </citation>
    <scope>NUCLEOTIDE SEQUENCE [LARGE SCALE GENOMIC DNA]</scope>
    <source>
        <strain evidence="1 2">Ellin514</strain>
    </source>
</reference>
<comment type="caution">
    <text evidence="1">The sequence shown here is derived from an EMBL/GenBank/DDBJ whole genome shotgun (WGS) entry which is preliminary data.</text>
</comment>
<sequence>MLYGLYNFGIVAFPRDSNINPASNTSQNMKLKLTVALTLAVALLYGCAKPSAPTTNLGAVEVATTKLTRHYPLSGDRDCTLTLTTLIDGQVLVEAVVLRKDAQGNVTVLARPRKKAPFGQEVSLPIGDGNIVLTPKRI</sequence>